<dbReference type="InterPro" id="IPR000620">
    <property type="entry name" value="EamA_dom"/>
</dbReference>
<feature type="transmembrane region" description="Helical" evidence="6">
    <location>
        <begin position="283"/>
        <end position="302"/>
    </location>
</feature>
<evidence type="ECO:0000259" key="7">
    <source>
        <dbReference type="Pfam" id="PF00892"/>
    </source>
</evidence>
<dbReference type="AlphaFoldDB" id="A0A5S3PD45"/>
<dbReference type="SUPFAM" id="SSF103481">
    <property type="entry name" value="Multidrug resistance efflux transporter EmrE"/>
    <property type="match status" value="2"/>
</dbReference>
<proteinExistence type="inferred from homology"/>
<evidence type="ECO:0000313" key="9">
    <source>
        <dbReference type="Proteomes" id="UP000309550"/>
    </source>
</evidence>
<evidence type="ECO:0000256" key="6">
    <source>
        <dbReference type="SAM" id="Phobius"/>
    </source>
</evidence>
<keyword evidence="3 6" id="KW-0812">Transmembrane</keyword>
<reference evidence="8 9" key="1">
    <citation type="submission" date="2019-05" db="EMBL/GenBank/DDBJ databases">
        <title>Sulfitobacter sabulilitoris sp. nov., isolated from a marine sand.</title>
        <authorList>
            <person name="Yoon J.-H."/>
        </authorList>
    </citation>
    <scope>NUCLEOTIDE SEQUENCE [LARGE SCALE GENOMIC DNA]</scope>
    <source>
        <strain evidence="8 9">HSMS-29</strain>
    </source>
</reference>
<feature type="transmembrane region" description="Helical" evidence="6">
    <location>
        <begin position="195"/>
        <end position="214"/>
    </location>
</feature>
<feature type="transmembrane region" description="Helical" evidence="6">
    <location>
        <begin position="166"/>
        <end position="183"/>
    </location>
</feature>
<comment type="caution">
    <text evidence="8">The sequence shown here is derived from an EMBL/GenBank/DDBJ whole genome shotgun (WGS) entry which is preliminary data.</text>
</comment>
<comment type="similarity">
    <text evidence="2">Belongs to the EamA transporter family.</text>
</comment>
<gene>
    <name evidence="8" type="ORF">FDT80_13425</name>
</gene>
<feature type="transmembrane region" description="Helical" evidence="6">
    <location>
        <begin position="109"/>
        <end position="128"/>
    </location>
</feature>
<name>A0A5S3PD45_9RHOB</name>
<dbReference type="PANTHER" id="PTHR32322:SF2">
    <property type="entry name" value="EAMA DOMAIN-CONTAINING PROTEIN"/>
    <property type="match status" value="1"/>
</dbReference>
<dbReference type="InterPro" id="IPR050638">
    <property type="entry name" value="AA-Vitamin_Transporters"/>
</dbReference>
<sequence>MIKGRKAGRMDIPGARALGLAAALATVTIWAAFMLVTRFAVQGSFTVEELLILRLVPGAVVMAPVMWRLGVMPKGLSWPRAAMLMVGASAVFPYVVSKGLAYAPASDGGALAPGMLPFWTALAAYALAGEVPGPRRRLGLAIILAGAMVVSLWQIFLGAADGAWKGHLMFLTGSGFWAVYSVIFRQSGLSPLRGLVIGLFWGTLLGSPLLLATGNVRFAGVSAGDIIVMTVIQSFVIGILAMFLFGYAVQRLGAAQTAAFGALTPILALLGGVAFLGETVTPLKVLGVSLVAAGVFLASGVLSKRPSALAS</sequence>
<feature type="transmembrane region" description="Helical" evidence="6">
    <location>
        <begin position="257"/>
        <end position="277"/>
    </location>
</feature>
<dbReference type="EMBL" id="VANS01000003">
    <property type="protein sequence ID" value="TMM51746.1"/>
    <property type="molecule type" value="Genomic_DNA"/>
</dbReference>
<keyword evidence="4 6" id="KW-1133">Transmembrane helix</keyword>
<comment type="subcellular location">
    <subcellularLocation>
        <location evidence="1">Membrane</location>
        <topology evidence="1">Multi-pass membrane protein</topology>
    </subcellularLocation>
</comment>
<feature type="transmembrane region" description="Helical" evidence="6">
    <location>
        <begin position="51"/>
        <end position="69"/>
    </location>
</feature>
<evidence type="ECO:0000313" key="8">
    <source>
        <dbReference type="EMBL" id="TMM51746.1"/>
    </source>
</evidence>
<organism evidence="8 9">
    <name type="scientific">Sulfitobacter sabulilitoris</name>
    <dbReference type="NCBI Taxonomy" id="2562655"/>
    <lineage>
        <taxon>Bacteria</taxon>
        <taxon>Pseudomonadati</taxon>
        <taxon>Pseudomonadota</taxon>
        <taxon>Alphaproteobacteria</taxon>
        <taxon>Rhodobacterales</taxon>
        <taxon>Roseobacteraceae</taxon>
        <taxon>Sulfitobacter</taxon>
    </lineage>
</organism>
<dbReference type="PANTHER" id="PTHR32322">
    <property type="entry name" value="INNER MEMBRANE TRANSPORTER"/>
    <property type="match status" value="1"/>
</dbReference>
<keyword evidence="9" id="KW-1185">Reference proteome</keyword>
<evidence type="ECO:0000256" key="5">
    <source>
        <dbReference type="ARBA" id="ARBA00023136"/>
    </source>
</evidence>
<dbReference type="OrthoDB" id="7743310at2"/>
<dbReference type="Pfam" id="PF00892">
    <property type="entry name" value="EamA"/>
    <property type="match status" value="2"/>
</dbReference>
<feature type="domain" description="EamA" evidence="7">
    <location>
        <begin position="165"/>
        <end position="299"/>
    </location>
</feature>
<feature type="domain" description="EamA" evidence="7">
    <location>
        <begin position="18"/>
        <end position="151"/>
    </location>
</feature>
<dbReference type="GO" id="GO:0016020">
    <property type="term" value="C:membrane"/>
    <property type="evidence" value="ECO:0007669"/>
    <property type="project" value="UniProtKB-SubCell"/>
</dbReference>
<feature type="transmembrane region" description="Helical" evidence="6">
    <location>
        <begin position="226"/>
        <end position="245"/>
    </location>
</feature>
<dbReference type="InterPro" id="IPR037185">
    <property type="entry name" value="EmrE-like"/>
</dbReference>
<dbReference type="Proteomes" id="UP000309550">
    <property type="component" value="Unassembled WGS sequence"/>
</dbReference>
<keyword evidence="5 6" id="KW-0472">Membrane</keyword>
<evidence type="ECO:0000256" key="3">
    <source>
        <dbReference type="ARBA" id="ARBA00022692"/>
    </source>
</evidence>
<protein>
    <submittedName>
        <fullName evidence="8">DMT family transporter</fullName>
    </submittedName>
</protein>
<evidence type="ECO:0000256" key="2">
    <source>
        <dbReference type="ARBA" id="ARBA00007362"/>
    </source>
</evidence>
<evidence type="ECO:0000256" key="1">
    <source>
        <dbReference type="ARBA" id="ARBA00004141"/>
    </source>
</evidence>
<accession>A0A5S3PD45</accession>
<feature type="transmembrane region" description="Helical" evidence="6">
    <location>
        <begin position="20"/>
        <end position="39"/>
    </location>
</feature>
<feature type="transmembrane region" description="Helical" evidence="6">
    <location>
        <begin position="140"/>
        <end position="160"/>
    </location>
</feature>
<evidence type="ECO:0000256" key="4">
    <source>
        <dbReference type="ARBA" id="ARBA00022989"/>
    </source>
</evidence>
<feature type="transmembrane region" description="Helical" evidence="6">
    <location>
        <begin position="81"/>
        <end position="103"/>
    </location>
</feature>